<reference evidence="2" key="1">
    <citation type="journal article" date="2015" name="BMC Genomics">
        <title>Genomic and transcriptomic analysis of the endophytic fungus Pestalotiopsis fici reveals its lifestyle and high potential for synthesis of natural products.</title>
        <authorList>
            <person name="Wang X."/>
            <person name="Zhang X."/>
            <person name="Liu L."/>
            <person name="Xiang M."/>
            <person name="Wang W."/>
            <person name="Sun X."/>
            <person name="Che Y."/>
            <person name="Guo L."/>
            <person name="Liu G."/>
            <person name="Guo L."/>
            <person name="Wang C."/>
            <person name="Yin W.B."/>
            <person name="Stadler M."/>
            <person name="Zhang X."/>
            <person name="Liu X."/>
        </authorList>
    </citation>
    <scope>NUCLEOTIDE SEQUENCE [LARGE SCALE GENOMIC DNA]</scope>
    <source>
        <strain evidence="2">W106-1 / CGMCC3.15140</strain>
    </source>
</reference>
<gene>
    <name evidence="1" type="ORF">PFICI_13989</name>
</gene>
<sequence length="397" mass="45517">MVYPDQVNSIRCQQELFALTYCWWDVHPSKIQANHGRMEAESTESSSMVVSQKVTWWHPPREFHKFSKLPMEIQFKIWDIDRSPVRHYLYATGGKGLTFYGAFDCETKSFSPAHHTYSQSSEHRGHLDLQMEQILIPGKVDRTRPPEMAAMGYEVIEFEVFMGRVTTYRPSVHGDGIVNEAGPGYAWVTMKEDIFILGSGEESSGKLACLQNRDSNSQESSCFESNHLTTKIRRLGIPIRRGCSWPMFDLGPQWCEADIRTLSKMTSLQEVLLIIQCDICRWRGRDLADEYGLIYNFEKSLSRCHHIHYEQCTCSSDSNDVFPPQPSDCIFAQNQHGRYKAEMTDRLAKAGIPHVKVNVVIDAELTAARLLNQEQYISQYYPSPGSLLVGNGRLWPW</sequence>
<dbReference type="GeneID" id="19279002"/>
<keyword evidence="2" id="KW-1185">Reference proteome</keyword>
<dbReference type="EMBL" id="KI912120">
    <property type="protein sequence ID" value="ETS74123.1"/>
    <property type="molecule type" value="Genomic_DNA"/>
</dbReference>
<evidence type="ECO:0000313" key="1">
    <source>
        <dbReference type="EMBL" id="ETS74123.1"/>
    </source>
</evidence>
<organism evidence="1 2">
    <name type="scientific">Pestalotiopsis fici (strain W106-1 / CGMCC3.15140)</name>
    <dbReference type="NCBI Taxonomy" id="1229662"/>
    <lineage>
        <taxon>Eukaryota</taxon>
        <taxon>Fungi</taxon>
        <taxon>Dikarya</taxon>
        <taxon>Ascomycota</taxon>
        <taxon>Pezizomycotina</taxon>
        <taxon>Sordariomycetes</taxon>
        <taxon>Xylariomycetidae</taxon>
        <taxon>Amphisphaeriales</taxon>
        <taxon>Sporocadaceae</taxon>
        <taxon>Pestalotiopsis</taxon>
    </lineage>
</organism>
<dbReference type="Proteomes" id="UP000030651">
    <property type="component" value="Unassembled WGS sequence"/>
</dbReference>
<dbReference type="KEGG" id="pfy:PFICI_13989"/>
<proteinExistence type="predicted"/>
<dbReference type="RefSeq" id="XP_007840761.1">
    <property type="nucleotide sequence ID" value="XM_007842570.1"/>
</dbReference>
<dbReference type="OrthoDB" id="10592435at2759"/>
<dbReference type="InParanoid" id="W3WJS7"/>
<evidence type="ECO:0000313" key="2">
    <source>
        <dbReference type="Proteomes" id="UP000030651"/>
    </source>
</evidence>
<accession>W3WJS7</accession>
<dbReference type="AlphaFoldDB" id="W3WJS7"/>
<name>W3WJS7_PESFW</name>
<protein>
    <submittedName>
        <fullName evidence="1">Uncharacterized protein</fullName>
    </submittedName>
</protein>
<dbReference type="HOGENOM" id="CLU_694652_0_0_1"/>